<evidence type="ECO:0000313" key="4">
    <source>
        <dbReference type="EMBL" id="MTH45748.1"/>
    </source>
</evidence>
<dbReference type="AlphaFoldDB" id="A0A6L6IJ64"/>
<dbReference type="GO" id="GO:0016787">
    <property type="term" value="F:hydrolase activity"/>
    <property type="evidence" value="ECO:0007669"/>
    <property type="project" value="UniProtKB-KW"/>
</dbReference>
<dbReference type="SUPFAM" id="SSF56784">
    <property type="entry name" value="HAD-like"/>
    <property type="match status" value="1"/>
</dbReference>
<reference evidence="4 5" key="1">
    <citation type="submission" date="2019-11" db="EMBL/GenBank/DDBJ databases">
        <title>Escherichia alba sp. nov. isolated from the gut of plastic-eating superworms Zophobas atratus.</title>
        <authorList>
            <person name="Yang Y."/>
        </authorList>
    </citation>
    <scope>NUCLEOTIDE SEQUENCE [LARGE SCALE GENOMIC DNA]</scope>
    <source>
        <strain evidence="5">BIT-B35</strain>
    </source>
</reference>
<dbReference type="NCBIfam" id="TIGR01490">
    <property type="entry name" value="HAD-SF-IB-hyp1"/>
    <property type="match status" value="1"/>
</dbReference>
<keyword evidence="5" id="KW-1185">Reference proteome</keyword>
<dbReference type="PANTHER" id="PTHR43344">
    <property type="entry name" value="PHOSPHOSERINE PHOSPHATASE"/>
    <property type="match status" value="1"/>
</dbReference>
<dbReference type="InterPro" id="IPR023214">
    <property type="entry name" value="HAD_sf"/>
</dbReference>
<organism evidence="4 5">
    <name type="scientific">Intestinirhabdus alba</name>
    <dbReference type="NCBI Taxonomy" id="2899544"/>
    <lineage>
        <taxon>Bacteria</taxon>
        <taxon>Pseudomonadati</taxon>
        <taxon>Pseudomonadota</taxon>
        <taxon>Gammaproteobacteria</taxon>
        <taxon>Enterobacterales</taxon>
        <taxon>Enterobacteriaceae</taxon>
        <taxon>Intestinirhabdus</taxon>
    </lineage>
</organism>
<sequence>MICAFFDVDGTILKINSMLSFFDYWTNNNKLNKLRDSFYKEFKRLTDCQCSREVMNKKYYSFFKGFSEKEIFSQGQLWFNDQILNKDVFIQEVVALISEHKIKGHKIVFVSGSMLPLLEPIGRLLNVDDILCVKPVKNREGILTGDIGGFQTIGIGKKEAILEYATNQNIDLVKSYSYGDDITDMSMMECVGNAVCVGGDSALALYTGDISNKNLKIINI</sequence>
<dbReference type="GO" id="GO:0046872">
    <property type="term" value="F:metal ion binding"/>
    <property type="evidence" value="ECO:0007669"/>
    <property type="project" value="UniProtKB-KW"/>
</dbReference>
<dbReference type="InterPro" id="IPR036412">
    <property type="entry name" value="HAD-like_sf"/>
</dbReference>
<name>A0A6L6IJ64_9ENTR</name>
<dbReference type="NCBIfam" id="TIGR01488">
    <property type="entry name" value="HAD-SF-IB"/>
    <property type="match status" value="1"/>
</dbReference>
<evidence type="ECO:0000256" key="2">
    <source>
        <dbReference type="ARBA" id="ARBA00022801"/>
    </source>
</evidence>
<keyword evidence="1" id="KW-0479">Metal-binding</keyword>
<dbReference type="Proteomes" id="UP000477739">
    <property type="component" value="Unassembled WGS sequence"/>
</dbReference>
<dbReference type="EMBL" id="WMJZ01000005">
    <property type="protein sequence ID" value="MTH45748.1"/>
    <property type="molecule type" value="Genomic_DNA"/>
</dbReference>
<keyword evidence="2 4" id="KW-0378">Hydrolase</keyword>
<dbReference type="InterPro" id="IPR006385">
    <property type="entry name" value="HAD_hydro_SerB1"/>
</dbReference>
<evidence type="ECO:0000313" key="5">
    <source>
        <dbReference type="Proteomes" id="UP000477739"/>
    </source>
</evidence>
<dbReference type="InterPro" id="IPR050582">
    <property type="entry name" value="HAD-like_SerB"/>
</dbReference>
<accession>A0A6L6IJ64</accession>
<evidence type="ECO:0000256" key="1">
    <source>
        <dbReference type="ARBA" id="ARBA00022723"/>
    </source>
</evidence>
<keyword evidence="3" id="KW-0460">Magnesium</keyword>
<protein>
    <submittedName>
        <fullName evidence="4">HAD-IB family hydrolase</fullName>
    </submittedName>
</protein>
<dbReference type="PANTHER" id="PTHR43344:SF13">
    <property type="entry name" value="PHOSPHATASE RV3661-RELATED"/>
    <property type="match status" value="1"/>
</dbReference>
<gene>
    <name evidence="4" type="ORF">GJV78_05605</name>
</gene>
<dbReference type="OrthoDB" id="9784466at2"/>
<dbReference type="Gene3D" id="1.20.1440.100">
    <property type="entry name" value="SG protein - dephosphorylation function"/>
    <property type="match status" value="1"/>
</dbReference>
<evidence type="ECO:0000256" key="3">
    <source>
        <dbReference type="ARBA" id="ARBA00022842"/>
    </source>
</evidence>
<dbReference type="Gene3D" id="3.40.50.1000">
    <property type="entry name" value="HAD superfamily/HAD-like"/>
    <property type="match status" value="1"/>
</dbReference>
<dbReference type="RefSeq" id="WP_155107397.1">
    <property type="nucleotide sequence ID" value="NZ_WMJZ01000005.1"/>
</dbReference>
<dbReference type="Pfam" id="PF12710">
    <property type="entry name" value="HAD"/>
    <property type="match status" value="1"/>
</dbReference>
<comment type="caution">
    <text evidence="4">The sequence shown here is derived from an EMBL/GenBank/DDBJ whole genome shotgun (WGS) entry which is preliminary data.</text>
</comment>
<proteinExistence type="predicted"/>